<keyword evidence="1" id="KW-0472">Membrane</keyword>
<dbReference type="AlphaFoldDB" id="A0A0K2UZV9"/>
<dbReference type="EMBL" id="HACA01026031">
    <property type="protein sequence ID" value="CDW43392.1"/>
    <property type="molecule type" value="Transcribed_RNA"/>
</dbReference>
<keyword evidence="1" id="KW-1133">Transmembrane helix</keyword>
<evidence type="ECO:0000313" key="2">
    <source>
        <dbReference type="EMBL" id="CDW43392.1"/>
    </source>
</evidence>
<accession>A0A0K2UZV9</accession>
<reference evidence="2" key="1">
    <citation type="submission" date="2014-05" db="EMBL/GenBank/DDBJ databases">
        <authorList>
            <person name="Chronopoulou M."/>
        </authorList>
    </citation>
    <scope>NUCLEOTIDE SEQUENCE</scope>
    <source>
        <tissue evidence="2">Whole organism</tissue>
    </source>
</reference>
<protein>
    <submittedName>
        <fullName evidence="2">Uncharacterized protein</fullName>
    </submittedName>
</protein>
<name>A0A0K2UZV9_LEPSM</name>
<proteinExistence type="predicted"/>
<sequence>INLIYSKENPPLHVQNISILLRMLLFIGYDVCFYVHLIFSNSDFIDFL</sequence>
<feature type="transmembrane region" description="Helical" evidence="1">
    <location>
        <begin position="20"/>
        <end position="39"/>
    </location>
</feature>
<evidence type="ECO:0000256" key="1">
    <source>
        <dbReference type="SAM" id="Phobius"/>
    </source>
</evidence>
<organism evidence="2">
    <name type="scientific">Lepeophtheirus salmonis</name>
    <name type="common">Salmon louse</name>
    <name type="synonym">Caligus salmonis</name>
    <dbReference type="NCBI Taxonomy" id="72036"/>
    <lineage>
        <taxon>Eukaryota</taxon>
        <taxon>Metazoa</taxon>
        <taxon>Ecdysozoa</taxon>
        <taxon>Arthropoda</taxon>
        <taxon>Crustacea</taxon>
        <taxon>Multicrustacea</taxon>
        <taxon>Hexanauplia</taxon>
        <taxon>Copepoda</taxon>
        <taxon>Siphonostomatoida</taxon>
        <taxon>Caligidae</taxon>
        <taxon>Lepeophtheirus</taxon>
    </lineage>
</organism>
<keyword evidence="1" id="KW-0812">Transmembrane</keyword>
<feature type="non-terminal residue" evidence="2">
    <location>
        <position position="1"/>
    </location>
</feature>